<keyword evidence="2" id="KW-1185">Reference proteome</keyword>
<dbReference type="Proteomes" id="UP000289184">
    <property type="component" value="Unassembled WGS sequence"/>
</dbReference>
<sequence>MRLKSLQVEPLGDGGWESTLLEFGHRTTMLFAANGSGKSPIVRMLASALGFPNNFRAEILEKCNAVVLHAEADGKPLTIRRALESRDGPFYATIDFDGEKTEHHSEGSFSTAFFQLLGLKPLRLVSNKGEETKPYIATLLPLFYLIQGHG</sequence>
<name>A0A446CF71_9BURK</name>
<reference evidence="1 2" key="1">
    <citation type="submission" date="2018-07" db="EMBL/GenBank/DDBJ databases">
        <authorList>
            <person name="Peeters C."/>
        </authorList>
    </citation>
    <scope>NUCLEOTIDE SEQUENCE [LARGE SCALE GENOMIC DNA]</scope>
    <source>
        <strain evidence="1 2">LMG 3411</strain>
    </source>
</reference>
<dbReference type="EMBL" id="UFQB01000009">
    <property type="protein sequence ID" value="SSW66536.1"/>
    <property type="molecule type" value="Genomic_DNA"/>
</dbReference>
<dbReference type="Gene3D" id="3.40.50.300">
    <property type="entry name" value="P-loop containing nucleotide triphosphate hydrolases"/>
    <property type="match status" value="1"/>
</dbReference>
<evidence type="ECO:0000313" key="1">
    <source>
        <dbReference type="EMBL" id="SSW66536.1"/>
    </source>
</evidence>
<dbReference type="OrthoDB" id="6637274at2"/>
<evidence type="ECO:0000313" key="2">
    <source>
        <dbReference type="Proteomes" id="UP000289184"/>
    </source>
</evidence>
<dbReference type="RefSeq" id="WP_129527825.1">
    <property type="nucleotide sequence ID" value="NZ_UFQB01000009.1"/>
</dbReference>
<evidence type="ECO:0008006" key="3">
    <source>
        <dbReference type="Google" id="ProtNLM"/>
    </source>
</evidence>
<proteinExistence type="predicted"/>
<accession>A0A446CF71</accession>
<organism evidence="1 2">
    <name type="scientific">Achromobacter agilis</name>
    <dbReference type="NCBI Taxonomy" id="1353888"/>
    <lineage>
        <taxon>Bacteria</taxon>
        <taxon>Pseudomonadati</taxon>
        <taxon>Pseudomonadota</taxon>
        <taxon>Betaproteobacteria</taxon>
        <taxon>Burkholderiales</taxon>
        <taxon>Alcaligenaceae</taxon>
        <taxon>Achromobacter</taxon>
    </lineage>
</organism>
<dbReference type="InterPro" id="IPR027417">
    <property type="entry name" value="P-loop_NTPase"/>
</dbReference>
<protein>
    <recommendedName>
        <fullName evidence="3">Rad50/SbcC-type AAA domain-containing protein</fullName>
    </recommendedName>
</protein>
<gene>
    <name evidence="1" type="ORF">AGI3411_02631</name>
</gene>
<dbReference type="AlphaFoldDB" id="A0A446CF71"/>